<dbReference type="Pfam" id="PF14956">
    <property type="entry name" value="DUF4505"/>
    <property type="match status" value="1"/>
</dbReference>
<protein>
    <submittedName>
        <fullName evidence="2">Uncharacterized protein</fullName>
    </submittedName>
</protein>
<dbReference type="CTD" id="414919"/>
<dbReference type="PANTHER" id="PTHR31449">
    <property type="entry name" value="UPF0598 PROTEIN C8ORF82"/>
    <property type="match status" value="1"/>
</dbReference>
<name>A0A914B324_PATMI</name>
<dbReference type="AlphaFoldDB" id="A0A914B324"/>
<evidence type="ECO:0000313" key="3">
    <source>
        <dbReference type="Proteomes" id="UP000887568"/>
    </source>
</evidence>
<sequence>MFWKTSVNACRFISTCSRQLRRASYVQGQSPEPSRVREYFYFIDHQGQLFLDDTKVKNFITCFKDKKFLSFFFKRLKLNNMERYAADFPYLSPCGAERNFIRCDDQPIVFTKILPPGDDLATSEDTPSDRLVCNFADSFTVQFEPEKVCMLPKSGRIYHPAPKKTGGVGLIKSSVAIEISPFFEFGEAGEYAPPTHFKWNGRRWPLTNEILNAVRDSEEDEVTGS</sequence>
<dbReference type="EnsemblMetazoa" id="XM_038213968.1">
    <property type="protein sequence ID" value="XP_038069896.1"/>
    <property type="gene ID" value="LOC119739141"/>
</dbReference>
<keyword evidence="3" id="KW-1185">Reference proteome</keyword>
<accession>A0A914B324</accession>
<dbReference type="OrthoDB" id="10260024at2759"/>
<dbReference type="RefSeq" id="XP_038069896.1">
    <property type="nucleotide sequence ID" value="XM_038213968.1"/>
</dbReference>
<evidence type="ECO:0000313" key="2">
    <source>
        <dbReference type="EnsemblMetazoa" id="XP_038069896.1"/>
    </source>
</evidence>
<evidence type="ECO:0000256" key="1">
    <source>
        <dbReference type="ARBA" id="ARBA00006322"/>
    </source>
</evidence>
<dbReference type="GeneID" id="119739141"/>
<dbReference type="PANTHER" id="PTHR31449:SF3">
    <property type="entry name" value="UPF0598 PROTEIN C8ORF82"/>
    <property type="match status" value="1"/>
</dbReference>
<comment type="similarity">
    <text evidence="1">Belongs to the UPF0598 family.</text>
</comment>
<dbReference type="Proteomes" id="UP000887568">
    <property type="component" value="Unplaced"/>
</dbReference>
<dbReference type="InterPro" id="IPR028108">
    <property type="entry name" value="DUF4505"/>
</dbReference>
<organism evidence="2 3">
    <name type="scientific">Patiria miniata</name>
    <name type="common">Bat star</name>
    <name type="synonym">Asterina miniata</name>
    <dbReference type="NCBI Taxonomy" id="46514"/>
    <lineage>
        <taxon>Eukaryota</taxon>
        <taxon>Metazoa</taxon>
        <taxon>Echinodermata</taxon>
        <taxon>Eleutherozoa</taxon>
        <taxon>Asterozoa</taxon>
        <taxon>Asteroidea</taxon>
        <taxon>Valvatacea</taxon>
        <taxon>Valvatida</taxon>
        <taxon>Asterinidae</taxon>
        <taxon>Patiria</taxon>
    </lineage>
</organism>
<reference evidence="2" key="1">
    <citation type="submission" date="2022-11" db="UniProtKB">
        <authorList>
            <consortium name="EnsemblMetazoa"/>
        </authorList>
    </citation>
    <scope>IDENTIFICATION</scope>
</reference>
<dbReference type="OMA" id="IKNFTSC"/>
<proteinExistence type="inferred from homology"/>